<proteinExistence type="predicted"/>
<dbReference type="GO" id="GO:1990238">
    <property type="term" value="F:double-stranded DNA endonuclease activity"/>
    <property type="evidence" value="ECO:0007669"/>
    <property type="project" value="TreeGrafter"/>
</dbReference>
<protein>
    <recommendedName>
        <fullName evidence="1">Transposase (putative) YhgA-like domain-containing protein</fullName>
    </recommendedName>
</protein>
<dbReference type="InterPro" id="IPR051699">
    <property type="entry name" value="Rpn/YhgA-like_nuclease"/>
</dbReference>
<dbReference type="AlphaFoldDB" id="E4SE05"/>
<keyword evidence="3" id="KW-1185">Reference proteome</keyword>
<accession>E4SE05</accession>
<evidence type="ECO:0000259" key="1">
    <source>
        <dbReference type="Pfam" id="PF04754"/>
    </source>
</evidence>
<dbReference type="PANTHER" id="PTHR34611:SF2">
    <property type="entry name" value="INACTIVE RECOMBINATION-PROMOTING NUCLEASE-LIKE PROTEIN RPNE-RELATED"/>
    <property type="match status" value="1"/>
</dbReference>
<dbReference type="OrthoDB" id="9813385at2"/>
<dbReference type="Proteomes" id="UP000006835">
    <property type="component" value="Chromosome"/>
</dbReference>
<name>E4SE05_CALK2</name>
<reference key="1">
    <citation type="submission" date="2010-11" db="EMBL/GenBank/DDBJ databases">
        <title>Complete sequence of Caldicellulosiruptor kronotskyensis 2002.</title>
        <authorList>
            <consortium name="US DOE Joint Genome Institute"/>
            <person name="Lucas S."/>
            <person name="Copeland A."/>
            <person name="Lapidus A."/>
            <person name="Cheng J.-F."/>
            <person name="Bruce D."/>
            <person name="Goodwin L."/>
            <person name="Pitluck S."/>
            <person name="Davenport K."/>
            <person name="Detter J.C."/>
            <person name="Han C."/>
            <person name="Tapia R."/>
            <person name="Land M."/>
            <person name="Hauser L."/>
            <person name="Jeffries C."/>
            <person name="Kyrpides N."/>
            <person name="Ivanova N."/>
            <person name="Mikhailova N."/>
            <person name="Blumer-Schuette S.E."/>
            <person name="Kelly R.M."/>
            <person name="Woyke T."/>
        </authorList>
    </citation>
    <scope>NUCLEOTIDE SEQUENCE</scope>
    <source>
        <strain>2002</strain>
    </source>
</reference>
<evidence type="ECO:0000313" key="3">
    <source>
        <dbReference type="Proteomes" id="UP000006835"/>
    </source>
</evidence>
<reference evidence="2 3" key="2">
    <citation type="journal article" date="2011" name="J. Bacteriol.">
        <title>Complete genome sequences for the anaerobic, extremely thermophilic plant biomass-degrading bacteria Caldicellulosiruptor hydrothermalis, Caldicellulosiruptor kristjanssonii, Caldicellulosiruptor kronotskyensis, Caldicellulosiruptor owensenis, and Caldicellulosiruptor lactoaceticus.</title>
        <authorList>
            <person name="Blumer-Schuette S.E."/>
            <person name="Ozdemir I."/>
            <person name="Mistry D."/>
            <person name="Lucas S."/>
            <person name="Lapidus A."/>
            <person name="Cheng J.F."/>
            <person name="Goodwin L.A."/>
            <person name="Pitluck S."/>
            <person name="Land M.L."/>
            <person name="Hauser L.J."/>
            <person name="Woyke T."/>
            <person name="Mikhailova N."/>
            <person name="Pati A."/>
            <person name="Kyrpides N.C."/>
            <person name="Ivanova N."/>
            <person name="Detter J.C."/>
            <person name="Walston-Davenport K."/>
            <person name="Han S."/>
            <person name="Adams M.W."/>
            <person name="Kelly R.M."/>
        </authorList>
    </citation>
    <scope>NUCLEOTIDE SEQUENCE [LARGE SCALE GENOMIC DNA]</scope>
    <source>
        <strain evidence="3">DSM 18902 / VKM B-2412 / 2002</strain>
    </source>
</reference>
<dbReference type="HOGENOM" id="CLU_059548_0_1_9"/>
<evidence type="ECO:0000313" key="2">
    <source>
        <dbReference type="EMBL" id="ADQ45292.1"/>
    </source>
</evidence>
<organism evidence="2 3">
    <name type="scientific">Caldicellulosiruptor kronotskyensis (strain DSM 18902 / VKM B-2412 / 2002)</name>
    <dbReference type="NCBI Taxonomy" id="632348"/>
    <lineage>
        <taxon>Bacteria</taxon>
        <taxon>Bacillati</taxon>
        <taxon>Bacillota</taxon>
        <taxon>Bacillota incertae sedis</taxon>
        <taxon>Caldicellulosiruptorales</taxon>
        <taxon>Caldicellulosiruptoraceae</taxon>
        <taxon>Caldicellulosiruptor</taxon>
    </lineage>
</organism>
<gene>
    <name evidence="2" type="ordered locus">Calkro_0390</name>
</gene>
<dbReference type="RefSeq" id="WP_013429448.1">
    <property type="nucleotide sequence ID" value="NC_014720.1"/>
</dbReference>
<dbReference type="GO" id="GO:0006310">
    <property type="term" value="P:DNA recombination"/>
    <property type="evidence" value="ECO:0007669"/>
    <property type="project" value="TreeGrafter"/>
</dbReference>
<dbReference type="PANTHER" id="PTHR34611">
    <property type="match status" value="1"/>
</dbReference>
<dbReference type="PATRIC" id="fig|632348.3.peg.417"/>
<dbReference type="EMBL" id="CP002330">
    <property type="protein sequence ID" value="ADQ45292.1"/>
    <property type="molecule type" value="Genomic_DNA"/>
</dbReference>
<feature type="domain" description="Transposase (putative) YhgA-like" evidence="1">
    <location>
        <begin position="6"/>
        <end position="179"/>
    </location>
</feature>
<dbReference type="InterPro" id="IPR006842">
    <property type="entry name" value="Transposase_31"/>
</dbReference>
<dbReference type="Pfam" id="PF04754">
    <property type="entry name" value="Transposase_31"/>
    <property type="match status" value="1"/>
</dbReference>
<dbReference type="KEGG" id="ckn:Calkro_0390"/>
<sequence length="307" mass="36464">MKTYKKYDEGYKKLFSNKENLIWFLQNVLNEERFKRLEKSDVEIIATESINKKWQKKSSDIVYKIKYKDSFFCLTIEFQSREDKRILHRLYEYMHLIQLKNKVNGEIPVVVPIVLYNGISHWKPNEQYSEIILFAEDFPEYAQNFKIIFLDIKSIPEEKLISASNVLAIAMYIDQVSNNPERVLNRILNLRGKIHLNWEQREELADWLYEVILRSYGVSEEEAEEMFKKSGLEVDEMFSSTAEKIKQGIEREKKKIAKEAMKQGMRQGMKRAMKLIAKQMLKDNQPIELISKYTGLTPEEIKKLKKV</sequence>